<dbReference type="EMBL" id="MGGW01000021">
    <property type="protein sequence ID" value="OGM53687.1"/>
    <property type="molecule type" value="Genomic_DNA"/>
</dbReference>
<proteinExistence type="predicted"/>
<sequence length="63" mass="6879">MTELAEITEESVDHFVTQLQADRVRALSRVEPGSTAASVLGDLYPLLHGPLYPRRKSAEIATA</sequence>
<accession>A0A1F8APJ5</accession>
<protein>
    <submittedName>
        <fullName evidence="1">Uncharacterized protein</fullName>
    </submittedName>
</protein>
<evidence type="ECO:0000313" key="2">
    <source>
        <dbReference type="Proteomes" id="UP000178603"/>
    </source>
</evidence>
<comment type="caution">
    <text evidence="1">The sequence shown here is derived from an EMBL/GenBank/DDBJ whole genome shotgun (WGS) entry which is preliminary data.</text>
</comment>
<dbReference type="AlphaFoldDB" id="A0A1F8APJ5"/>
<gene>
    <name evidence="1" type="ORF">A3E44_02285</name>
</gene>
<name>A0A1F8APJ5_9BACT</name>
<dbReference type="Proteomes" id="UP000178603">
    <property type="component" value="Unassembled WGS sequence"/>
</dbReference>
<organism evidence="1 2">
    <name type="scientific">Candidatus Woesebacteria bacterium RIFCSPHIGHO2_12_FULL_41_24</name>
    <dbReference type="NCBI Taxonomy" id="1802510"/>
    <lineage>
        <taxon>Bacteria</taxon>
        <taxon>Candidatus Woeseibacteriota</taxon>
    </lineage>
</organism>
<reference evidence="1 2" key="1">
    <citation type="journal article" date="2016" name="Nat. Commun.">
        <title>Thousands of microbial genomes shed light on interconnected biogeochemical processes in an aquifer system.</title>
        <authorList>
            <person name="Anantharaman K."/>
            <person name="Brown C.T."/>
            <person name="Hug L.A."/>
            <person name="Sharon I."/>
            <person name="Castelle C.J."/>
            <person name="Probst A.J."/>
            <person name="Thomas B.C."/>
            <person name="Singh A."/>
            <person name="Wilkins M.J."/>
            <person name="Karaoz U."/>
            <person name="Brodie E.L."/>
            <person name="Williams K.H."/>
            <person name="Hubbard S.S."/>
            <person name="Banfield J.F."/>
        </authorList>
    </citation>
    <scope>NUCLEOTIDE SEQUENCE [LARGE SCALE GENOMIC DNA]</scope>
</reference>
<evidence type="ECO:0000313" key="1">
    <source>
        <dbReference type="EMBL" id="OGM53687.1"/>
    </source>
</evidence>